<name>A0A382HL59_9ZZZZ</name>
<evidence type="ECO:0000256" key="3">
    <source>
        <dbReference type="ARBA" id="ARBA00023049"/>
    </source>
</evidence>
<dbReference type="EMBL" id="UINC01061548">
    <property type="protein sequence ID" value="SVB87241.1"/>
    <property type="molecule type" value="Genomic_DNA"/>
</dbReference>
<protein>
    <recommendedName>
        <fullName evidence="4">Metalloprotease TldD/E N-terminal domain-containing protein</fullName>
    </recommendedName>
</protein>
<sequence>LLDPFNLDDQDLSFMLATLLSSGGEMGDIYFQAISHESWTLEDSEVKNSVHSNRQGVGFRSIVGEKSGLAYSEVFEKESLLQAAKAAGTIATDRNQMTYRINPKSSQQSLYPLLNPINSLTDESKVKLL</sequence>
<dbReference type="SUPFAM" id="SSF111283">
    <property type="entry name" value="Putative modulator of DNA gyrase, PmbA/TldD"/>
    <property type="match status" value="1"/>
</dbReference>
<dbReference type="PANTHER" id="PTHR30624:SF4">
    <property type="entry name" value="METALLOPROTEASE TLDD"/>
    <property type="match status" value="1"/>
</dbReference>
<feature type="non-terminal residue" evidence="5">
    <location>
        <position position="1"/>
    </location>
</feature>
<proteinExistence type="predicted"/>
<dbReference type="PANTHER" id="PTHR30624">
    <property type="entry name" value="UNCHARACTERIZED PROTEIN TLDD AND PMBA"/>
    <property type="match status" value="1"/>
</dbReference>
<gene>
    <name evidence="5" type="ORF">METZ01_LOCUS240095</name>
</gene>
<dbReference type="InterPro" id="IPR036059">
    <property type="entry name" value="TldD/PmbA_sf"/>
</dbReference>
<evidence type="ECO:0000313" key="5">
    <source>
        <dbReference type="EMBL" id="SVB87241.1"/>
    </source>
</evidence>
<dbReference type="InterPro" id="IPR051463">
    <property type="entry name" value="Peptidase_U62_metallo"/>
</dbReference>
<dbReference type="InterPro" id="IPR035068">
    <property type="entry name" value="TldD/PmbA_N"/>
</dbReference>
<feature type="non-terminal residue" evidence="5">
    <location>
        <position position="129"/>
    </location>
</feature>
<evidence type="ECO:0000256" key="2">
    <source>
        <dbReference type="ARBA" id="ARBA00022801"/>
    </source>
</evidence>
<organism evidence="5">
    <name type="scientific">marine metagenome</name>
    <dbReference type="NCBI Taxonomy" id="408172"/>
    <lineage>
        <taxon>unclassified sequences</taxon>
        <taxon>metagenomes</taxon>
        <taxon>ecological metagenomes</taxon>
    </lineage>
</organism>
<feature type="domain" description="Metalloprotease TldD/E N-terminal" evidence="4">
    <location>
        <begin position="28"/>
        <end position="91"/>
    </location>
</feature>
<dbReference type="AlphaFoldDB" id="A0A382HL59"/>
<evidence type="ECO:0000256" key="1">
    <source>
        <dbReference type="ARBA" id="ARBA00022670"/>
    </source>
</evidence>
<accession>A0A382HL59</accession>
<dbReference type="InterPro" id="IPR002510">
    <property type="entry name" value="Metalloprtase-TldD/E_N"/>
</dbReference>
<reference evidence="5" key="1">
    <citation type="submission" date="2018-05" db="EMBL/GenBank/DDBJ databases">
        <authorList>
            <person name="Lanie J.A."/>
            <person name="Ng W.-L."/>
            <person name="Kazmierczak K.M."/>
            <person name="Andrzejewski T.M."/>
            <person name="Davidsen T.M."/>
            <person name="Wayne K.J."/>
            <person name="Tettelin H."/>
            <person name="Glass J.I."/>
            <person name="Rusch D."/>
            <person name="Podicherti R."/>
            <person name="Tsui H.-C.T."/>
            <person name="Winkler M.E."/>
        </authorList>
    </citation>
    <scope>NUCLEOTIDE SEQUENCE</scope>
</reference>
<dbReference type="Pfam" id="PF01523">
    <property type="entry name" value="PmbA_TldD_1st"/>
    <property type="match status" value="1"/>
</dbReference>
<dbReference type="GO" id="GO:0005829">
    <property type="term" value="C:cytosol"/>
    <property type="evidence" value="ECO:0007669"/>
    <property type="project" value="TreeGrafter"/>
</dbReference>
<keyword evidence="3" id="KW-0482">Metalloprotease</keyword>
<keyword evidence="1" id="KW-0645">Protease</keyword>
<evidence type="ECO:0000259" key="4">
    <source>
        <dbReference type="Pfam" id="PF01523"/>
    </source>
</evidence>
<dbReference type="GO" id="GO:0006508">
    <property type="term" value="P:proteolysis"/>
    <property type="evidence" value="ECO:0007669"/>
    <property type="project" value="UniProtKB-KW"/>
</dbReference>
<dbReference type="Gene3D" id="3.30.2290.10">
    <property type="entry name" value="PmbA/TldD superfamily"/>
    <property type="match status" value="1"/>
</dbReference>
<dbReference type="GO" id="GO:0008237">
    <property type="term" value="F:metallopeptidase activity"/>
    <property type="evidence" value="ECO:0007669"/>
    <property type="project" value="UniProtKB-KW"/>
</dbReference>
<keyword evidence="2" id="KW-0378">Hydrolase</keyword>